<dbReference type="GO" id="GO:0020037">
    <property type="term" value="F:heme binding"/>
    <property type="evidence" value="ECO:0007669"/>
    <property type="project" value="InterPro"/>
</dbReference>
<dbReference type="PANTHER" id="PTHR24305:SF108">
    <property type="entry name" value="P450, PUTATIVE (EUROFUNG)-RELATED"/>
    <property type="match status" value="1"/>
</dbReference>
<keyword evidence="15 17" id="KW-0408">Iron</keyword>
<dbReference type="Proteomes" id="UP000037136">
    <property type="component" value="Unassembled WGS sequence"/>
</dbReference>
<evidence type="ECO:0000256" key="14">
    <source>
        <dbReference type="ARBA" id="ARBA00023002"/>
    </source>
</evidence>
<gene>
    <name evidence="19" type="ORF">XA68_15663</name>
</gene>
<dbReference type="EMBL" id="LAZP02000473">
    <property type="protein sequence ID" value="PFH56997.1"/>
    <property type="molecule type" value="Genomic_DNA"/>
</dbReference>
<comment type="cofactor">
    <cofactor evidence="3">
        <name>FAD</name>
        <dbReference type="ChEBI" id="CHEBI:57692"/>
    </cofactor>
</comment>
<evidence type="ECO:0000256" key="1">
    <source>
        <dbReference type="ARBA" id="ARBA00001917"/>
    </source>
</evidence>
<keyword evidence="16 18" id="KW-0503">Monooxygenase</keyword>
<dbReference type="GO" id="GO:0005506">
    <property type="term" value="F:iron ion binding"/>
    <property type="evidence" value="ECO:0007669"/>
    <property type="project" value="InterPro"/>
</dbReference>
<accession>A0A2A9P7T4</accession>
<evidence type="ECO:0000256" key="4">
    <source>
        <dbReference type="ARBA" id="ARBA00010018"/>
    </source>
</evidence>
<keyword evidence="10 17" id="KW-0479">Metal-binding</keyword>
<dbReference type="FunFam" id="1.10.630.10:FF:000040">
    <property type="entry name" value="Bifunctional cytochrome P450/NADPH--P450 reductase"/>
    <property type="match status" value="1"/>
</dbReference>
<comment type="similarity">
    <text evidence="4">In the N-terminal section; belongs to the cytochrome P450 family.</text>
</comment>
<evidence type="ECO:0000256" key="6">
    <source>
        <dbReference type="ARBA" id="ARBA00022448"/>
    </source>
</evidence>
<dbReference type="PROSITE" id="PS00086">
    <property type="entry name" value="CYTOCHROME_P450"/>
    <property type="match status" value="1"/>
</dbReference>
<dbReference type="OrthoDB" id="1470350at2759"/>
<evidence type="ECO:0000256" key="7">
    <source>
        <dbReference type="ARBA" id="ARBA00022617"/>
    </source>
</evidence>
<evidence type="ECO:0000256" key="15">
    <source>
        <dbReference type="ARBA" id="ARBA00023004"/>
    </source>
</evidence>
<evidence type="ECO:0000256" key="3">
    <source>
        <dbReference type="ARBA" id="ARBA00001974"/>
    </source>
</evidence>
<dbReference type="InterPro" id="IPR001128">
    <property type="entry name" value="Cyt_P450"/>
</dbReference>
<dbReference type="InterPro" id="IPR002403">
    <property type="entry name" value="Cyt_P450_E_grp-IV"/>
</dbReference>
<dbReference type="InterPro" id="IPR017972">
    <property type="entry name" value="Cyt_P450_CS"/>
</dbReference>
<dbReference type="GO" id="GO:0004497">
    <property type="term" value="F:monooxygenase activity"/>
    <property type="evidence" value="ECO:0007669"/>
    <property type="project" value="UniProtKB-KW"/>
</dbReference>
<keyword evidence="8" id="KW-0285">Flavoprotein</keyword>
<dbReference type="PANTHER" id="PTHR24305">
    <property type="entry name" value="CYTOCHROME P450"/>
    <property type="match status" value="1"/>
</dbReference>
<keyword evidence="20" id="KW-1185">Reference proteome</keyword>
<sequence length="451" mass="50943">MSQPIPRPAGVPILGNIFDVNPSNPWDSIKTLAEKYGDIFQIKVLGKTIVFVASVELAEEICDEKRFRKFVGGPIVEIRAAVNDSLFTAFHNEESWGVAHRIIAPYLQPDALAEQFVPMRDAAIDLMEIWKSSTGPVVPWRDLARLDLETVTLTLFGKRLNCLMGPEHPMIQYMEDSTSEAVKRPTRPGFLNWLLYGSKFKSSNRRMREFAESLVSYRHDNPTDKKDLLWALLNAEDPQTGKALTRSQVIDEIVTMPIGSSTAPCLLATAILFLQQNPTTIKKARKELEAVIGQGEFKREHLAQLRYVDAIVRETLRLSFAAPGFNIEPMPSQDKTPVVLGGGRYQVAHDQAMILVLAGVNRDPAVFDDPLAFKPERWMGDEMRPGARKWFGNGKRICIGMHYAWQWSSTVLAMMLREVDFELVDADYELKQDGWFNVRPIGLEVRVKARS</sequence>
<evidence type="ECO:0000256" key="18">
    <source>
        <dbReference type="RuleBase" id="RU000461"/>
    </source>
</evidence>
<evidence type="ECO:0000256" key="13">
    <source>
        <dbReference type="ARBA" id="ARBA00022982"/>
    </source>
</evidence>
<evidence type="ECO:0000256" key="17">
    <source>
        <dbReference type="PIRSR" id="PIRSR602403-1"/>
    </source>
</evidence>
<evidence type="ECO:0000256" key="11">
    <source>
        <dbReference type="ARBA" id="ARBA00022827"/>
    </source>
</evidence>
<proteinExistence type="inferred from homology"/>
<reference evidence="19 20" key="1">
    <citation type="journal article" date="2015" name="BMC Genomics">
        <title>Gene expression during zombie ant biting behavior reflects the complexity underlying fungal parasitic behavioral manipulation.</title>
        <authorList>
            <person name="de Bekker C."/>
            <person name="Ohm R.A."/>
            <person name="Loreto R.G."/>
            <person name="Sebastian A."/>
            <person name="Albert I."/>
            <person name="Merrow M."/>
            <person name="Brachmann A."/>
            <person name="Hughes D.P."/>
        </authorList>
    </citation>
    <scope>NUCLEOTIDE SEQUENCE [LARGE SCALE GENOMIC DNA]</scope>
    <source>
        <strain evidence="19 20">SC16a</strain>
    </source>
</reference>
<keyword evidence="13" id="KW-0249">Electron transport</keyword>
<evidence type="ECO:0000313" key="19">
    <source>
        <dbReference type="EMBL" id="PFH56997.1"/>
    </source>
</evidence>
<keyword evidence="6" id="KW-0813">Transport</keyword>
<feature type="binding site" description="axial binding residue" evidence="17">
    <location>
        <position position="398"/>
    </location>
    <ligand>
        <name>heme</name>
        <dbReference type="ChEBI" id="CHEBI:30413"/>
    </ligand>
    <ligandPart>
        <name>Fe</name>
        <dbReference type="ChEBI" id="CHEBI:18248"/>
    </ligandPart>
</feature>
<evidence type="ECO:0008006" key="21">
    <source>
        <dbReference type="Google" id="ProtNLM"/>
    </source>
</evidence>
<organism evidence="19 20">
    <name type="scientific">Ophiocordyceps unilateralis</name>
    <name type="common">Zombie-ant fungus</name>
    <name type="synonym">Torrubia unilateralis</name>
    <dbReference type="NCBI Taxonomy" id="268505"/>
    <lineage>
        <taxon>Eukaryota</taxon>
        <taxon>Fungi</taxon>
        <taxon>Dikarya</taxon>
        <taxon>Ascomycota</taxon>
        <taxon>Pezizomycotina</taxon>
        <taxon>Sordariomycetes</taxon>
        <taxon>Hypocreomycetidae</taxon>
        <taxon>Hypocreales</taxon>
        <taxon>Ophiocordycipitaceae</taxon>
        <taxon>Ophiocordyceps</taxon>
    </lineage>
</organism>
<name>A0A2A9P7T4_OPHUN</name>
<keyword evidence="11" id="KW-0274">FAD</keyword>
<dbReference type="AlphaFoldDB" id="A0A2A9P7T4"/>
<keyword evidence="7 17" id="KW-0349">Heme</keyword>
<comment type="similarity">
    <text evidence="5 18">Belongs to the cytochrome P450 family.</text>
</comment>
<dbReference type="STRING" id="268505.A0A2A9P7T4"/>
<evidence type="ECO:0000256" key="16">
    <source>
        <dbReference type="ARBA" id="ARBA00023033"/>
    </source>
</evidence>
<comment type="cofactor">
    <cofactor evidence="2 17">
        <name>heme</name>
        <dbReference type="ChEBI" id="CHEBI:30413"/>
    </cofactor>
</comment>
<protein>
    <recommendedName>
        <fullName evidence="21">Cytochrome P450</fullName>
    </recommendedName>
</protein>
<keyword evidence="12" id="KW-0521">NADP</keyword>
<comment type="cofactor">
    <cofactor evidence="1">
        <name>FMN</name>
        <dbReference type="ChEBI" id="CHEBI:58210"/>
    </cofactor>
</comment>
<reference evidence="19 20" key="2">
    <citation type="journal article" date="2017" name="Sci. Rep.">
        <title>Ant-infecting Ophiocordyceps genomes reveal a high diversity of potential behavioral manipulation genes and a possible major role for enterotoxins.</title>
        <authorList>
            <person name="de Bekker C."/>
            <person name="Ohm R.A."/>
            <person name="Evans H.C."/>
            <person name="Brachmann A."/>
            <person name="Hughes D.P."/>
        </authorList>
    </citation>
    <scope>NUCLEOTIDE SEQUENCE [LARGE SCALE GENOMIC DNA]</scope>
    <source>
        <strain evidence="19 20">SC16a</strain>
    </source>
</reference>
<comment type="caution">
    <text evidence="19">The sequence shown here is derived from an EMBL/GenBank/DDBJ whole genome shotgun (WGS) entry which is preliminary data.</text>
</comment>
<evidence type="ECO:0000256" key="10">
    <source>
        <dbReference type="ARBA" id="ARBA00022723"/>
    </source>
</evidence>
<dbReference type="InterPro" id="IPR036396">
    <property type="entry name" value="Cyt_P450_sf"/>
</dbReference>
<evidence type="ECO:0000256" key="9">
    <source>
        <dbReference type="ARBA" id="ARBA00022643"/>
    </source>
</evidence>
<dbReference type="PRINTS" id="PR00465">
    <property type="entry name" value="EP450IV"/>
</dbReference>
<keyword evidence="14 18" id="KW-0560">Oxidoreductase</keyword>
<dbReference type="Pfam" id="PF00067">
    <property type="entry name" value="p450"/>
    <property type="match status" value="1"/>
</dbReference>
<evidence type="ECO:0000313" key="20">
    <source>
        <dbReference type="Proteomes" id="UP000037136"/>
    </source>
</evidence>
<evidence type="ECO:0000256" key="2">
    <source>
        <dbReference type="ARBA" id="ARBA00001971"/>
    </source>
</evidence>
<dbReference type="GO" id="GO:0016705">
    <property type="term" value="F:oxidoreductase activity, acting on paired donors, with incorporation or reduction of molecular oxygen"/>
    <property type="evidence" value="ECO:0007669"/>
    <property type="project" value="InterPro"/>
</dbReference>
<evidence type="ECO:0000256" key="8">
    <source>
        <dbReference type="ARBA" id="ARBA00022630"/>
    </source>
</evidence>
<dbReference type="Gene3D" id="1.10.630.10">
    <property type="entry name" value="Cytochrome P450"/>
    <property type="match status" value="1"/>
</dbReference>
<dbReference type="InterPro" id="IPR050121">
    <property type="entry name" value="Cytochrome_P450_monoxygenase"/>
</dbReference>
<evidence type="ECO:0000256" key="5">
    <source>
        <dbReference type="ARBA" id="ARBA00010617"/>
    </source>
</evidence>
<dbReference type="SUPFAM" id="SSF48264">
    <property type="entry name" value="Cytochrome P450"/>
    <property type="match status" value="1"/>
</dbReference>
<evidence type="ECO:0000256" key="12">
    <source>
        <dbReference type="ARBA" id="ARBA00022857"/>
    </source>
</evidence>
<keyword evidence="9" id="KW-0288">FMN</keyword>